<comment type="caution">
    <text evidence="1">The sequence shown here is derived from an EMBL/GenBank/DDBJ whole genome shotgun (WGS) entry which is preliminary data.</text>
</comment>
<keyword evidence="2" id="KW-1185">Reference proteome</keyword>
<accession>A0A9D3W615</accession>
<name>A0A9D3W615_9ROSI</name>
<dbReference type="AlphaFoldDB" id="A0A9D3W615"/>
<dbReference type="EMBL" id="JAIQCV010000003">
    <property type="protein sequence ID" value="KAH1113824.1"/>
    <property type="molecule type" value="Genomic_DNA"/>
</dbReference>
<protein>
    <submittedName>
        <fullName evidence="1">Uncharacterized protein</fullName>
    </submittedName>
</protein>
<organism evidence="1 2">
    <name type="scientific">Gossypium stocksii</name>
    <dbReference type="NCBI Taxonomy" id="47602"/>
    <lineage>
        <taxon>Eukaryota</taxon>
        <taxon>Viridiplantae</taxon>
        <taxon>Streptophyta</taxon>
        <taxon>Embryophyta</taxon>
        <taxon>Tracheophyta</taxon>
        <taxon>Spermatophyta</taxon>
        <taxon>Magnoliopsida</taxon>
        <taxon>eudicotyledons</taxon>
        <taxon>Gunneridae</taxon>
        <taxon>Pentapetalae</taxon>
        <taxon>rosids</taxon>
        <taxon>malvids</taxon>
        <taxon>Malvales</taxon>
        <taxon>Malvaceae</taxon>
        <taxon>Malvoideae</taxon>
        <taxon>Gossypium</taxon>
    </lineage>
</organism>
<sequence length="49" mass="5321">MRVVAIYSSGFSDHEGSFLIYSANPERTSFRLSALLPLLPVPGTAAAYF</sequence>
<reference evidence="1 2" key="1">
    <citation type="journal article" date="2021" name="Plant Biotechnol. J.">
        <title>Multi-omics assisted identification of the key and species-specific regulatory components of drought-tolerant mechanisms in Gossypium stocksii.</title>
        <authorList>
            <person name="Yu D."/>
            <person name="Ke L."/>
            <person name="Zhang D."/>
            <person name="Wu Y."/>
            <person name="Sun Y."/>
            <person name="Mei J."/>
            <person name="Sun J."/>
            <person name="Sun Y."/>
        </authorList>
    </citation>
    <scope>NUCLEOTIDE SEQUENCE [LARGE SCALE GENOMIC DNA]</scope>
    <source>
        <strain evidence="2">cv. E1</strain>
        <tissue evidence="1">Leaf</tissue>
    </source>
</reference>
<dbReference type="Proteomes" id="UP000828251">
    <property type="component" value="Unassembled WGS sequence"/>
</dbReference>
<gene>
    <name evidence="1" type="ORF">J1N35_007202</name>
</gene>
<evidence type="ECO:0000313" key="1">
    <source>
        <dbReference type="EMBL" id="KAH1113824.1"/>
    </source>
</evidence>
<evidence type="ECO:0000313" key="2">
    <source>
        <dbReference type="Proteomes" id="UP000828251"/>
    </source>
</evidence>
<proteinExistence type="predicted"/>